<dbReference type="AlphaFoldDB" id="A0A1E3IVJ7"/>
<evidence type="ECO:0000256" key="2">
    <source>
        <dbReference type="SAM" id="MobiDB-lite"/>
    </source>
</evidence>
<evidence type="ECO:0000313" key="4">
    <source>
        <dbReference type="EMBL" id="WVN90940.1"/>
    </source>
</evidence>
<dbReference type="RefSeq" id="XP_066071640.1">
    <property type="nucleotide sequence ID" value="XM_066215543.1"/>
</dbReference>
<accession>A0A1E3IVJ7</accession>
<keyword evidence="5" id="KW-1185">Reference proteome</keyword>
<dbReference type="GeneID" id="91090393"/>
<feature type="region of interest" description="Disordered" evidence="2">
    <location>
        <begin position="384"/>
        <end position="411"/>
    </location>
</feature>
<feature type="transmembrane region" description="Helical" evidence="3">
    <location>
        <begin position="584"/>
        <end position="604"/>
    </location>
</feature>
<feature type="compositionally biased region" description="Polar residues" evidence="2">
    <location>
        <begin position="399"/>
        <end position="408"/>
    </location>
</feature>
<evidence type="ECO:0000256" key="1">
    <source>
        <dbReference type="SAM" id="Coils"/>
    </source>
</evidence>
<dbReference type="OrthoDB" id="2425321at2759"/>
<organism evidence="4 5">
    <name type="scientific">Cryptococcus depauperatus CBS 7841</name>
    <dbReference type="NCBI Taxonomy" id="1295531"/>
    <lineage>
        <taxon>Eukaryota</taxon>
        <taxon>Fungi</taxon>
        <taxon>Dikarya</taxon>
        <taxon>Basidiomycota</taxon>
        <taxon>Agaricomycotina</taxon>
        <taxon>Tremellomycetes</taxon>
        <taxon>Tremellales</taxon>
        <taxon>Cryptococcaceae</taxon>
        <taxon>Cryptococcus</taxon>
    </lineage>
</organism>
<sequence>MSAGPFAAQQQYIDAVQSTLSLGLASSTCPVQPSTPSFAHRISRSLSNLSVRENEEIDQSTEETEDRRWSMDSPSVCRRTGKMRSETLPDWLTPGKEKRKVKEIKLPLDPEQWTPFELSQYLSHKLQTGGPGGTGRVLPAPLISDIEVWVLRQRVSGKIFLDGSSDGWGSSTSRAPPFISLLKSVSRQLRRTFNATAYSTRLSSRSPTLMEKEEFSDDDGPIGVRRMIIAYDARSSALASSPSDAGCDDQHEAPKLVAQHTGESVIERWRKWEATGSLVMPSQHEDYVQGYGRKRNFSDASDLSRTSGTSSLSSVSETTSPVMEELLAEREIHMAESSADGNIKPASPVKELLSDFALSDTTAGLTPPPSYTSSLGQSLLFSVASENPSKPSNGDRKSVTPTPESPKSTGLHIFSDLIPADAEEHTQTPSVSHFPESHSRHHDEPSDDTRYPTIGLSLRRPYRQPLELVGDADDEHEEIEGGHWETARRVTLRATQPITQKLLKASTSGKLEQEVKGTEIEKQVERLVDRVRELEQKVESVTSIHSTSSVSNNAIQAKTDVSFIDILGLGKNEGDHLPRKVRELPVYIFLVGVGVGAVLVRICLGRHRV</sequence>
<feature type="compositionally biased region" description="Basic and acidic residues" evidence="2">
    <location>
        <begin position="435"/>
        <end position="450"/>
    </location>
</feature>
<feature type="region of interest" description="Disordered" evidence="2">
    <location>
        <begin position="50"/>
        <end position="92"/>
    </location>
</feature>
<evidence type="ECO:0000313" key="5">
    <source>
        <dbReference type="Proteomes" id="UP000094043"/>
    </source>
</evidence>
<feature type="coiled-coil region" evidence="1">
    <location>
        <begin position="517"/>
        <end position="544"/>
    </location>
</feature>
<reference evidence="4" key="1">
    <citation type="submission" date="2016-06" db="EMBL/GenBank/DDBJ databases">
        <authorList>
            <person name="Cuomo C."/>
            <person name="Litvintseva A."/>
            <person name="Heitman J."/>
            <person name="Chen Y."/>
            <person name="Sun S."/>
            <person name="Springer D."/>
            <person name="Dromer F."/>
            <person name="Young S."/>
            <person name="Zeng Q."/>
            <person name="Chapman S."/>
            <person name="Gujja S."/>
            <person name="Saif S."/>
            <person name="Birren B."/>
        </authorList>
    </citation>
    <scope>NUCLEOTIDE SEQUENCE</scope>
    <source>
        <strain evidence="4">CBS 7841</strain>
    </source>
</reference>
<keyword evidence="3" id="KW-1133">Transmembrane helix</keyword>
<reference evidence="4" key="3">
    <citation type="submission" date="2024-01" db="EMBL/GenBank/DDBJ databases">
        <authorList>
            <person name="Coelho M.A."/>
            <person name="David-Palma M."/>
            <person name="Shea T."/>
            <person name="Sun S."/>
            <person name="Cuomo C.A."/>
            <person name="Heitman J."/>
        </authorList>
    </citation>
    <scope>NUCLEOTIDE SEQUENCE</scope>
    <source>
        <strain evidence="4">CBS 7841</strain>
    </source>
</reference>
<feature type="compositionally biased region" description="Low complexity" evidence="2">
    <location>
        <begin position="301"/>
        <end position="320"/>
    </location>
</feature>
<protein>
    <submittedName>
        <fullName evidence="4">Uncharacterized protein</fullName>
    </submittedName>
</protein>
<reference evidence="4" key="2">
    <citation type="journal article" date="2022" name="Elife">
        <title>Obligate sexual reproduction of a homothallic fungus closely related to the Cryptococcus pathogenic species complex.</title>
        <authorList>
            <person name="Passer A.R."/>
            <person name="Clancey S.A."/>
            <person name="Shea T."/>
            <person name="David-Palma M."/>
            <person name="Averette A.F."/>
            <person name="Boekhout T."/>
            <person name="Porcel B.M."/>
            <person name="Nowrousian M."/>
            <person name="Cuomo C.A."/>
            <person name="Sun S."/>
            <person name="Heitman J."/>
            <person name="Coelho M.A."/>
        </authorList>
    </citation>
    <scope>NUCLEOTIDE SEQUENCE</scope>
    <source>
        <strain evidence="4">CBS 7841</strain>
    </source>
</reference>
<dbReference type="VEuPathDB" id="FungiDB:L203_00896"/>
<name>A0A1E3IVJ7_9TREE</name>
<keyword evidence="1" id="KW-0175">Coiled coil</keyword>
<keyword evidence="3" id="KW-0472">Membrane</keyword>
<dbReference type="Proteomes" id="UP000094043">
    <property type="component" value="Chromosome 8"/>
</dbReference>
<feature type="region of interest" description="Disordered" evidence="2">
    <location>
        <begin position="423"/>
        <end position="453"/>
    </location>
</feature>
<keyword evidence="3" id="KW-0812">Transmembrane</keyword>
<gene>
    <name evidence="4" type="ORF">L203_106185</name>
</gene>
<feature type="region of interest" description="Disordered" evidence="2">
    <location>
        <begin position="298"/>
        <end position="321"/>
    </location>
</feature>
<evidence type="ECO:0000256" key="3">
    <source>
        <dbReference type="SAM" id="Phobius"/>
    </source>
</evidence>
<dbReference type="EMBL" id="CP143791">
    <property type="protein sequence ID" value="WVN90940.1"/>
    <property type="molecule type" value="Genomic_DNA"/>
</dbReference>
<dbReference type="KEGG" id="cdep:91090393"/>
<proteinExistence type="predicted"/>
<feature type="compositionally biased region" description="Acidic residues" evidence="2">
    <location>
        <begin position="55"/>
        <end position="64"/>
    </location>
</feature>